<organism evidence="11 12">
    <name type="scientific">Aquibaculum arenosum</name>
    <dbReference type="NCBI Taxonomy" id="3032591"/>
    <lineage>
        <taxon>Bacteria</taxon>
        <taxon>Pseudomonadati</taxon>
        <taxon>Pseudomonadota</taxon>
        <taxon>Alphaproteobacteria</taxon>
        <taxon>Rhodospirillales</taxon>
        <taxon>Rhodovibrionaceae</taxon>
        <taxon>Aquibaculum</taxon>
    </lineage>
</organism>
<comment type="similarity">
    <text evidence="2 9">Belongs to the CN hydrolase family. Apolipoprotein N-acyltransferase subfamily.</text>
</comment>
<dbReference type="Gene3D" id="3.60.110.10">
    <property type="entry name" value="Carbon-nitrogen hydrolase"/>
    <property type="match status" value="1"/>
</dbReference>
<feature type="transmembrane region" description="Helical" evidence="9">
    <location>
        <begin position="34"/>
        <end position="67"/>
    </location>
</feature>
<dbReference type="InterPro" id="IPR036526">
    <property type="entry name" value="C-N_Hydrolase_sf"/>
</dbReference>
<feature type="transmembrane region" description="Helical" evidence="9">
    <location>
        <begin position="109"/>
        <end position="132"/>
    </location>
</feature>
<dbReference type="InterPro" id="IPR004563">
    <property type="entry name" value="Apolipo_AcylTrfase"/>
</dbReference>
<keyword evidence="12" id="KW-1185">Reference proteome</keyword>
<evidence type="ECO:0000256" key="2">
    <source>
        <dbReference type="ARBA" id="ARBA00010065"/>
    </source>
</evidence>
<feature type="domain" description="CN hydrolase" evidence="10">
    <location>
        <begin position="258"/>
        <end position="504"/>
    </location>
</feature>
<dbReference type="Proteomes" id="UP001215503">
    <property type="component" value="Unassembled WGS sequence"/>
</dbReference>
<keyword evidence="6 9" id="KW-1133">Transmembrane helix</keyword>
<evidence type="ECO:0000256" key="7">
    <source>
        <dbReference type="ARBA" id="ARBA00023136"/>
    </source>
</evidence>
<comment type="caution">
    <text evidence="11">The sequence shown here is derived from an EMBL/GenBank/DDBJ whole genome shotgun (WGS) entry which is preliminary data.</text>
</comment>
<keyword evidence="4 9" id="KW-0808">Transferase</keyword>
<gene>
    <name evidence="9 11" type="primary">lnt</name>
    <name evidence="11" type="ORF">P2G67_05840</name>
</gene>
<comment type="pathway">
    <text evidence="9">Protein modification; lipoprotein biosynthesis (N-acyl transfer).</text>
</comment>
<evidence type="ECO:0000256" key="6">
    <source>
        <dbReference type="ARBA" id="ARBA00022989"/>
    </source>
</evidence>
<dbReference type="NCBIfam" id="TIGR00546">
    <property type="entry name" value="lnt"/>
    <property type="match status" value="1"/>
</dbReference>
<feature type="transmembrane region" description="Helical" evidence="9">
    <location>
        <begin position="144"/>
        <end position="167"/>
    </location>
</feature>
<comment type="catalytic activity">
    <reaction evidence="9">
        <text>N-terminal S-1,2-diacyl-sn-glyceryl-L-cysteinyl-[lipoprotein] + a glycerophospholipid = N-acyl-S-1,2-diacyl-sn-glyceryl-L-cysteinyl-[lipoprotein] + a 2-acyl-sn-glycero-3-phospholipid + H(+)</text>
        <dbReference type="Rhea" id="RHEA:48228"/>
        <dbReference type="Rhea" id="RHEA-COMP:14681"/>
        <dbReference type="Rhea" id="RHEA-COMP:14684"/>
        <dbReference type="ChEBI" id="CHEBI:15378"/>
        <dbReference type="ChEBI" id="CHEBI:136912"/>
        <dbReference type="ChEBI" id="CHEBI:140656"/>
        <dbReference type="ChEBI" id="CHEBI:140657"/>
        <dbReference type="ChEBI" id="CHEBI:140660"/>
        <dbReference type="EC" id="2.3.1.269"/>
    </reaction>
</comment>
<feature type="transmembrane region" description="Helical" evidence="9">
    <location>
        <begin position="79"/>
        <end position="97"/>
    </location>
</feature>
<dbReference type="EC" id="2.3.1.269" evidence="9"/>
<evidence type="ECO:0000313" key="11">
    <source>
        <dbReference type="EMBL" id="MDF2095491.1"/>
    </source>
</evidence>
<reference evidence="11 12" key="1">
    <citation type="submission" date="2023-03" db="EMBL/GenBank/DDBJ databases">
        <title>Fodinicurvata sp. CAU 1616 isolated from sea sendiment.</title>
        <authorList>
            <person name="Kim W."/>
        </authorList>
    </citation>
    <scope>NUCLEOTIDE SEQUENCE [LARGE SCALE GENOMIC DNA]</scope>
    <source>
        <strain evidence="11 12">CAU 1616</strain>
    </source>
</reference>
<keyword evidence="3 9" id="KW-1003">Cell membrane</keyword>
<name>A0ABT5YKL4_9PROT</name>
<dbReference type="EMBL" id="JARHUD010000003">
    <property type="protein sequence ID" value="MDF2095491.1"/>
    <property type="molecule type" value="Genomic_DNA"/>
</dbReference>
<dbReference type="InterPro" id="IPR045378">
    <property type="entry name" value="LNT_N"/>
</dbReference>
<feature type="transmembrane region" description="Helical" evidence="9">
    <location>
        <begin position="517"/>
        <end position="533"/>
    </location>
</feature>
<dbReference type="HAMAP" id="MF_01148">
    <property type="entry name" value="Lnt"/>
    <property type="match status" value="1"/>
</dbReference>
<dbReference type="CDD" id="cd07571">
    <property type="entry name" value="ALP_N-acyl_transferase"/>
    <property type="match status" value="1"/>
</dbReference>
<protein>
    <recommendedName>
        <fullName evidence="9">Apolipoprotein N-acyltransferase</fullName>
        <shortName evidence="9">ALP N-acyltransferase</shortName>
        <ecNumber evidence="9">2.3.1.269</ecNumber>
    </recommendedName>
</protein>
<evidence type="ECO:0000259" key="10">
    <source>
        <dbReference type="PROSITE" id="PS50263"/>
    </source>
</evidence>
<comment type="subcellular location">
    <subcellularLocation>
        <location evidence="1 9">Cell membrane</location>
        <topology evidence="1 9">Multi-pass membrane protein</topology>
    </subcellularLocation>
</comment>
<dbReference type="PANTHER" id="PTHR38686">
    <property type="entry name" value="APOLIPOPROTEIN N-ACYLTRANSFERASE"/>
    <property type="match status" value="1"/>
</dbReference>
<sequence length="541" mass="58362">MTRSDDLTPASPSRVRGLEGFAQRLAGLSPWRRAGVALLCGLLTATALPPLFLLPLLIPAFTSLLWLLDGARDRRQAFALGWCFGLGYFAAGLYWVGIAMTVDLAQFGWFMPVSVLGLSGGLALFTGLALWAVWQSGLQGRARVLLLALVWLAAEFARSVLLTGFPWNLLGSVWSLDPAPLQIAAVTGVWGLTVLTLLAAAAPAVLAGTGCLSLRRGLGFLALCWLLPLLALGYGTLRLAQAPSPGEAIQPDVSLRLVQPSIPQHEKWQGELRQQHLQEHVRLSRQAAPTPPTHIIWAETALPWYLNHEPALAEALGELVPPDGLLISGAPAYEETDSGDLQVYNSIYALDEQGETRLRYDKFHLVPFGEYLPLRDFLGWFGMDKITAGSMDFSSGPGLTTAALPGLPPASLLVCYEIIFSGRVTATDAPRPQWLLNLTNDAWFGRSSGPHQHFASARLRAVEEGLPLVRVANNGISAVVDPYGRTLVRLEQDAVAAADSPLPTPLPPTIYARLGRWWVPILLVLLGAGCLLTRRDGKAAA</sequence>
<evidence type="ECO:0000256" key="1">
    <source>
        <dbReference type="ARBA" id="ARBA00004651"/>
    </source>
</evidence>
<dbReference type="RefSeq" id="WP_275820969.1">
    <property type="nucleotide sequence ID" value="NZ_JARHUD010000003.1"/>
</dbReference>
<feature type="transmembrane region" description="Helical" evidence="9">
    <location>
        <begin position="179"/>
        <end position="206"/>
    </location>
</feature>
<dbReference type="PROSITE" id="PS50263">
    <property type="entry name" value="CN_HYDROLASE"/>
    <property type="match status" value="1"/>
</dbReference>
<keyword evidence="8 9" id="KW-0012">Acyltransferase</keyword>
<evidence type="ECO:0000256" key="4">
    <source>
        <dbReference type="ARBA" id="ARBA00022679"/>
    </source>
</evidence>
<evidence type="ECO:0000256" key="3">
    <source>
        <dbReference type="ARBA" id="ARBA00022475"/>
    </source>
</evidence>
<evidence type="ECO:0000256" key="5">
    <source>
        <dbReference type="ARBA" id="ARBA00022692"/>
    </source>
</evidence>
<evidence type="ECO:0000256" key="9">
    <source>
        <dbReference type="HAMAP-Rule" id="MF_01148"/>
    </source>
</evidence>
<evidence type="ECO:0000256" key="8">
    <source>
        <dbReference type="ARBA" id="ARBA00023315"/>
    </source>
</evidence>
<dbReference type="InterPro" id="IPR003010">
    <property type="entry name" value="C-N_Hydrolase"/>
</dbReference>
<accession>A0ABT5YKL4</accession>
<evidence type="ECO:0000313" key="12">
    <source>
        <dbReference type="Proteomes" id="UP001215503"/>
    </source>
</evidence>
<proteinExistence type="inferred from homology"/>
<dbReference type="Pfam" id="PF20154">
    <property type="entry name" value="LNT_N"/>
    <property type="match status" value="1"/>
</dbReference>
<dbReference type="SUPFAM" id="SSF56317">
    <property type="entry name" value="Carbon-nitrogen hydrolase"/>
    <property type="match status" value="1"/>
</dbReference>
<keyword evidence="7 9" id="KW-0472">Membrane</keyword>
<dbReference type="PANTHER" id="PTHR38686:SF1">
    <property type="entry name" value="APOLIPOPROTEIN N-ACYLTRANSFERASE"/>
    <property type="match status" value="1"/>
</dbReference>
<comment type="function">
    <text evidence="9">Catalyzes the phospholipid dependent N-acylation of the N-terminal cysteine of apolipoprotein, the last step in lipoprotein maturation.</text>
</comment>
<keyword evidence="5 9" id="KW-0812">Transmembrane</keyword>
<feature type="transmembrane region" description="Helical" evidence="9">
    <location>
        <begin position="218"/>
        <end position="237"/>
    </location>
</feature>
<dbReference type="Pfam" id="PF00795">
    <property type="entry name" value="CN_hydrolase"/>
    <property type="match status" value="1"/>
</dbReference>